<dbReference type="InterPro" id="IPR038883">
    <property type="entry name" value="AN11006-like"/>
</dbReference>
<keyword evidence="2" id="KW-1185">Reference proteome</keyword>
<organism evidence="1 2">
    <name type="scientific">Clohesyomyces aquaticus</name>
    <dbReference type="NCBI Taxonomy" id="1231657"/>
    <lineage>
        <taxon>Eukaryota</taxon>
        <taxon>Fungi</taxon>
        <taxon>Dikarya</taxon>
        <taxon>Ascomycota</taxon>
        <taxon>Pezizomycotina</taxon>
        <taxon>Dothideomycetes</taxon>
        <taxon>Pleosporomycetidae</taxon>
        <taxon>Pleosporales</taxon>
        <taxon>Lindgomycetaceae</taxon>
        <taxon>Clohesyomyces</taxon>
    </lineage>
</organism>
<dbReference type="PANTHER" id="PTHR42085">
    <property type="entry name" value="F-BOX DOMAIN-CONTAINING PROTEIN"/>
    <property type="match status" value="1"/>
</dbReference>
<dbReference type="OrthoDB" id="2951834at2759"/>
<dbReference type="AlphaFoldDB" id="A0A1Y1Z9Q7"/>
<evidence type="ECO:0000313" key="2">
    <source>
        <dbReference type="Proteomes" id="UP000193144"/>
    </source>
</evidence>
<comment type="caution">
    <text evidence="1">The sequence shown here is derived from an EMBL/GenBank/DDBJ whole genome shotgun (WGS) entry which is preliminary data.</text>
</comment>
<sequence>MTFLSLPSSIRNQIYQELLVHPVLPDDGSLVKEHLTTSILYTNKQIYAESSYIFYSRNLFTVVLVQSPSEETPRLPSESCPAITNLATIARCRRFAMKVDIYGMERLYGGFTAAFVLLPHEISQFIHQCNHKLDMEPALVREPLIIRFRVLDTFRYTVPRASELLFAPILNAEPPIKFKALEIVGPIAEECKISLHRGCVHPYEDPNAFHSLYWNYRYFFCREIFEMMFKFTQPRTNGSCSWMVAPPYWFLKHSEDWLKSLDIFRSCHQYRVRHCHKRAIDPNALFGLVSDIYCLQCQYFLIAAKSCHASFFHREARRAVEAGITYLNNETWISETTPIGFGSPEEFRGEIEKAKVALSLTAANTCLELGDIDSARAYIRDAYCRSPKLRSPDYQWIFGAPVHYWIEGTSPEETSAILWTTPSLQLEPLLRQSNSLSLAE</sequence>
<gene>
    <name evidence="1" type="ORF">BCR34DRAFT_29501</name>
</gene>
<evidence type="ECO:0000313" key="1">
    <source>
        <dbReference type="EMBL" id="ORY07008.1"/>
    </source>
</evidence>
<dbReference type="Proteomes" id="UP000193144">
    <property type="component" value="Unassembled WGS sequence"/>
</dbReference>
<protein>
    <submittedName>
        <fullName evidence="1">Uncharacterized protein</fullName>
    </submittedName>
</protein>
<name>A0A1Y1Z9Q7_9PLEO</name>
<proteinExistence type="predicted"/>
<dbReference type="EMBL" id="MCFA01000112">
    <property type="protein sequence ID" value="ORY07008.1"/>
    <property type="molecule type" value="Genomic_DNA"/>
</dbReference>
<accession>A0A1Y1Z9Q7</accession>
<dbReference type="PANTHER" id="PTHR42085:SF2">
    <property type="entry name" value="F-BOX DOMAIN-CONTAINING PROTEIN"/>
    <property type="match status" value="1"/>
</dbReference>
<reference evidence="1 2" key="1">
    <citation type="submission" date="2016-07" db="EMBL/GenBank/DDBJ databases">
        <title>Pervasive Adenine N6-methylation of Active Genes in Fungi.</title>
        <authorList>
            <consortium name="DOE Joint Genome Institute"/>
            <person name="Mondo S.J."/>
            <person name="Dannebaum R.O."/>
            <person name="Kuo R.C."/>
            <person name="Labutti K."/>
            <person name="Haridas S."/>
            <person name="Kuo A."/>
            <person name="Salamov A."/>
            <person name="Ahrendt S.R."/>
            <person name="Lipzen A."/>
            <person name="Sullivan W."/>
            <person name="Andreopoulos W.B."/>
            <person name="Clum A."/>
            <person name="Lindquist E."/>
            <person name="Daum C."/>
            <person name="Ramamoorthy G.K."/>
            <person name="Gryganskyi A."/>
            <person name="Culley D."/>
            <person name="Magnuson J.K."/>
            <person name="James T.Y."/>
            <person name="O'Malley M.A."/>
            <person name="Stajich J.E."/>
            <person name="Spatafora J.W."/>
            <person name="Visel A."/>
            <person name="Grigoriev I.V."/>
        </authorList>
    </citation>
    <scope>NUCLEOTIDE SEQUENCE [LARGE SCALE GENOMIC DNA]</scope>
    <source>
        <strain evidence="1 2">CBS 115471</strain>
    </source>
</reference>